<accession>A0A0V1PYX0</accession>
<feature type="compositionally biased region" description="Basic residues" evidence="1">
    <location>
        <begin position="12"/>
        <end position="21"/>
    </location>
</feature>
<feature type="compositionally biased region" description="Polar residues" evidence="1">
    <location>
        <begin position="1962"/>
        <end position="1983"/>
    </location>
</feature>
<feature type="compositionally biased region" description="Low complexity" evidence="1">
    <location>
        <begin position="2163"/>
        <end position="2178"/>
    </location>
</feature>
<feature type="compositionally biased region" description="Polar residues" evidence="1">
    <location>
        <begin position="2225"/>
        <end position="2244"/>
    </location>
</feature>
<dbReference type="EMBL" id="LMYN01000052">
    <property type="protein sequence ID" value="KSA01460.1"/>
    <property type="molecule type" value="Genomic_DNA"/>
</dbReference>
<feature type="compositionally biased region" description="Low complexity" evidence="1">
    <location>
        <begin position="1364"/>
        <end position="1378"/>
    </location>
</feature>
<proteinExistence type="predicted"/>
<feature type="region of interest" description="Disordered" evidence="1">
    <location>
        <begin position="1"/>
        <end position="483"/>
    </location>
</feature>
<name>A0A0V1PYX0_9ASCO</name>
<feature type="compositionally biased region" description="Polar residues" evidence="1">
    <location>
        <begin position="778"/>
        <end position="798"/>
    </location>
</feature>
<feature type="compositionally biased region" description="Polar residues" evidence="1">
    <location>
        <begin position="2109"/>
        <end position="2125"/>
    </location>
</feature>
<feature type="region of interest" description="Disordered" evidence="1">
    <location>
        <begin position="1538"/>
        <end position="1590"/>
    </location>
</feature>
<feature type="compositionally biased region" description="Basic and acidic residues" evidence="1">
    <location>
        <begin position="1383"/>
        <end position="1394"/>
    </location>
</feature>
<dbReference type="Proteomes" id="UP000054251">
    <property type="component" value="Unassembled WGS sequence"/>
</dbReference>
<feature type="region of interest" description="Disordered" evidence="1">
    <location>
        <begin position="925"/>
        <end position="989"/>
    </location>
</feature>
<feature type="region of interest" description="Disordered" evidence="1">
    <location>
        <begin position="601"/>
        <end position="624"/>
    </location>
</feature>
<feature type="region of interest" description="Disordered" evidence="1">
    <location>
        <begin position="2103"/>
        <end position="2178"/>
    </location>
</feature>
<feature type="compositionally biased region" description="Basic and acidic residues" evidence="1">
    <location>
        <begin position="85"/>
        <end position="96"/>
    </location>
</feature>
<feature type="compositionally biased region" description="Basic residues" evidence="1">
    <location>
        <begin position="155"/>
        <end position="165"/>
    </location>
</feature>
<reference evidence="2 3" key="1">
    <citation type="submission" date="2015-11" db="EMBL/GenBank/DDBJ databases">
        <title>The genome of Debaryomyces fabryi.</title>
        <authorList>
            <person name="Tafer H."/>
            <person name="Lopandic K."/>
        </authorList>
    </citation>
    <scope>NUCLEOTIDE SEQUENCE [LARGE SCALE GENOMIC DNA]</scope>
    <source>
        <strain evidence="2 3">CBS 789</strain>
    </source>
</reference>
<evidence type="ECO:0000256" key="1">
    <source>
        <dbReference type="SAM" id="MobiDB-lite"/>
    </source>
</evidence>
<feature type="compositionally biased region" description="Polar residues" evidence="1">
    <location>
        <begin position="1453"/>
        <end position="1466"/>
    </location>
</feature>
<feature type="compositionally biased region" description="Low complexity" evidence="1">
    <location>
        <begin position="662"/>
        <end position="677"/>
    </location>
</feature>
<feature type="compositionally biased region" description="Polar residues" evidence="1">
    <location>
        <begin position="1943"/>
        <end position="1955"/>
    </location>
</feature>
<feature type="compositionally biased region" description="Polar residues" evidence="1">
    <location>
        <begin position="474"/>
        <end position="483"/>
    </location>
</feature>
<feature type="compositionally biased region" description="Gly residues" evidence="1">
    <location>
        <begin position="195"/>
        <end position="207"/>
    </location>
</feature>
<dbReference type="RefSeq" id="XP_015467562.1">
    <property type="nucleotide sequence ID" value="XM_015611584.1"/>
</dbReference>
<feature type="compositionally biased region" description="Basic and acidic residues" evidence="1">
    <location>
        <begin position="1851"/>
        <end position="1864"/>
    </location>
</feature>
<feature type="region of interest" description="Disordered" evidence="1">
    <location>
        <begin position="519"/>
        <end position="578"/>
    </location>
</feature>
<feature type="region of interest" description="Disordered" evidence="1">
    <location>
        <begin position="1931"/>
        <end position="2003"/>
    </location>
</feature>
<feature type="compositionally biased region" description="Gly residues" evidence="1">
    <location>
        <begin position="1815"/>
        <end position="1825"/>
    </location>
</feature>
<gene>
    <name evidence="2" type="ORF">AC631_02754</name>
</gene>
<feature type="compositionally biased region" description="Polar residues" evidence="1">
    <location>
        <begin position="1839"/>
        <end position="1850"/>
    </location>
</feature>
<feature type="compositionally biased region" description="Low complexity" evidence="1">
    <location>
        <begin position="2255"/>
        <end position="2269"/>
    </location>
</feature>
<feature type="region of interest" description="Disordered" evidence="1">
    <location>
        <begin position="1497"/>
        <end position="1523"/>
    </location>
</feature>
<keyword evidence="3" id="KW-1185">Reference proteome</keyword>
<feature type="compositionally biased region" description="Polar residues" evidence="1">
    <location>
        <begin position="2133"/>
        <end position="2147"/>
    </location>
</feature>
<feature type="region of interest" description="Disordered" evidence="1">
    <location>
        <begin position="2052"/>
        <end position="2082"/>
    </location>
</feature>
<dbReference type="OrthoDB" id="4026843at2759"/>
<feature type="compositionally biased region" description="Basic and acidic residues" evidence="1">
    <location>
        <begin position="1212"/>
        <end position="1240"/>
    </location>
</feature>
<feature type="region of interest" description="Disordered" evidence="1">
    <location>
        <begin position="772"/>
        <end position="804"/>
    </location>
</feature>
<feature type="compositionally biased region" description="Polar residues" evidence="1">
    <location>
        <begin position="695"/>
        <end position="713"/>
    </location>
</feature>
<feature type="compositionally biased region" description="Basic and acidic residues" evidence="1">
    <location>
        <begin position="279"/>
        <end position="295"/>
    </location>
</feature>
<comment type="caution">
    <text evidence="2">The sequence shown here is derived from an EMBL/GenBank/DDBJ whole genome shotgun (WGS) entry which is preliminary data.</text>
</comment>
<sequence length="2278" mass="227789">MSQEEKHGLLNKLKKPFRSHSRSSSINSEKAPGSAGTAGTTGTKTSSGSKRGTSGAAGTTSGGSGASGVAGATGRSSIEELAYQEGRKRAELDRKGGVSSGTGSGAGSGATLGAGTGAGVGAGAGAAVSSPSSKSYRSGHSFDDGDTVLSSPKGRVVRHPPKIHRVPVDKDVGGDFANQKLPIDESLVNKDHFGNGSGAGTGAGATGAYGSNTAGQSTGTGTGAGSRETTGAGAGTGAKPATAATVGAAAAAGAVAGAAGTAAYAGSKGKNNSGNHGVIENDRPSYSDDASKKEGTGVFFDPRDTQGGVYGHNNGSEMSEATKAELNRQRNLKTHPSAYYEEQRQKEQQNSVIDDIKNSAYNEGQAQGSRDAKTEQHQKDQAAQESGQESSSKYNDPEKEHAKNKSAWNRDGVTTAAAEARGQSGTNTSNSLYSERGLGAAAAGAAAGGAGAAGLAAHSNKKSAADNAYGSGTAAGTNKTYSTDTTAVGAANASADLSDSDYDYDRQIKELDRRIASTQKEIDQVNASGSGVYGASASTPSTSAGTSSVSKQASGTAGSGQIDPRTTATSAEQENSSNKGLLAGTGIAAAIAGAAGYVGLGGKSHEKETVDDAYGQGVKNASANTGASKSILDEAYKQGVISGSYDAGKEYFRQESSKKKSAAGAAGSSSTAPGTGTYKDKDVATTDIYLKEDSSTVVSSQTNASNDDSSNKTGILAGSGIAAAIAGAAGYVGLGGKSHDKETVDEAYEEGIKAASGSSNVDKVHETKAEAFVKDPNAVSNTDRTVSQTDPSFSSKGSNAAAGAAGGGVLGAVAAMASNTLGFDSDDNVDDSKDRALVKDSAYDTKKDTLANDPTISSRDAEINDDGTLKPGVLGGVTGAISAAGAVAAAKVGLGGSSPSDIINEAYEAGREQGNIINEAYEAGRKQGSIGSSSSKGGAYGSSASSKTSRSIDTPQLQDVDDDDDEEDEDEDEDAAEANTTTNSTRSGLFAGVFGGAAAAMGLSSLDRSDSNKSGIDPSKVDSQKDTVPREDLAKANLDNSSGSGILGALGFNKSGEPSSSQGNLIDAAEDGSGDVKSQPKHSTGARALENDGQNTSGDGDGVQKVPNLPSTSTGGIDRSESNKPTESSRKDTVPDKDLAKEGTTGSRDNDKSSLGIGAAVGAAAGAAAGALGYAGSKSSSAHNDGSLIDPAARNFEDVAKAPAHGGDAESEGIKKSHDDVEKSKAEDEPKTSHNFKQTEAEVAAYNKKHGVTDDKRSLIEIAEGASPEIKKMEAHHGASSVSESNEDGIAASGDGVQPIPKSVLQHQNRFIATGGREGELSDAVGSESYSNTSELDAKKKSLTNENVSLESSSDKSSNRGLKGAAAGAAAGVAGAVGLSSASDKHNANSKDTESSTLAGANKPHGSNRDADYSQDREVDRRVQEPSTSTKDPTGVATGAGVGTGAGAAYGASQGSNTGKKSTTTLSEKELYEYYEAGIIRGSYEAGQILGAEEASLATSKADNAQQDVSDSKSSGYGKAAAGAAGAGALGGAAGYGLASSGRDVNAEPSANAYDSQPKASEYDTYGQTTKESSHAKGVEEGAYSKGVEQGAYTKGVEESAYSKGVEQGAYESGKIEGKHSSASKNAAIGAGVGAGAGLAAGTAYGTTHDKSSKQTGSTLNDNELYAFYVAGIIQGSYEAGQIAGAEDASLSSSQAEKSQSEASHGHGLGTAAAAGVVGAGAAGAGAAGLAASSKNKGAEESNLLVEVIGVKDEQAASKIAHQASKELSAQGVDLTHGKLVINTQTKEVYKTDDVNEKVGANTGSHSGRNALAGGAAGGAAGAGLGHSVSDRQGGLSPRGSQKNFESTNPNDHHDEHQKAKERLSAAANAGVLGNVQPSGTQAHHEREYDPSAGQSQSHHESHQGLKAGAAGAGLGAAGAAAAAAAYGSHSRDTGAKGYEGGVSSSNRTTGNYSANDHHSSTGHSGQGISSREATGPGVSSQGAAGHSDRDTAGSKPSDGSDIVVTVQGTKDNAEATRIATQTVEALKKQPSVLASVKELRIDANTGIVTNEHGKRIDLNPSSGRSHHETQDASAHQGSGAGSAIGLGAGAAGLGAAGAYGAHKHSEKTGTNQQQSYQDTQSSRSGAYGAHQAETQQGYQDSQNSRLGGSGTNKGYEDAYQNRSRGTESSTSTGLGAAGAAGAAGAVGAVGAHKYSHQDTQNSRLGGNGDIYQDAYDEGYKQGSYRKTGTSSYDSANVAGSNYKSTRDNAPDQVAPTTATQTSTQPESTGLRMPGSFF</sequence>
<feature type="compositionally biased region" description="Polar residues" evidence="1">
    <location>
        <begin position="564"/>
        <end position="578"/>
    </location>
</feature>
<feature type="compositionally biased region" description="Basic and acidic residues" evidence="1">
    <location>
        <begin position="370"/>
        <end position="382"/>
    </location>
</feature>
<feature type="compositionally biased region" description="Polar residues" evidence="1">
    <location>
        <begin position="423"/>
        <end position="433"/>
    </location>
</feature>
<feature type="compositionally biased region" description="Polar residues" evidence="1">
    <location>
        <begin position="359"/>
        <end position="368"/>
    </location>
</feature>
<feature type="compositionally biased region" description="Polar residues" evidence="1">
    <location>
        <begin position="1497"/>
        <end position="1509"/>
    </location>
</feature>
<feature type="compositionally biased region" description="Gly residues" evidence="1">
    <location>
        <begin position="98"/>
        <end position="124"/>
    </location>
</feature>
<feature type="compositionally biased region" description="Low complexity" evidence="1">
    <location>
        <begin position="22"/>
        <end position="59"/>
    </location>
</feature>
<feature type="region of interest" description="Disordered" evidence="1">
    <location>
        <begin position="1005"/>
        <end position="1155"/>
    </location>
</feature>
<feature type="region of interest" description="Disordered" evidence="1">
    <location>
        <begin position="653"/>
        <end position="713"/>
    </location>
</feature>
<feature type="region of interest" description="Disordered" evidence="1">
    <location>
        <begin position="845"/>
        <end position="869"/>
    </location>
</feature>
<protein>
    <submittedName>
        <fullName evidence="2">Uncharacterized protein</fullName>
    </submittedName>
</protein>
<feature type="compositionally biased region" description="Low complexity" evidence="1">
    <location>
        <begin position="928"/>
        <end position="952"/>
    </location>
</feature>
<feature type="compositionally biased region" description="Basic and acidic residues" evidence="1">
    <location>
        <begin position="1019"/>
        <end position="1034"/>
    </location>
</feature>
<feature type="compositionally biased region" description="Acidic residues" evidence="1">
    <location>
        <begin position="959"/>
        <end position="976"/>
    </location>
</feature>
<feature type="compositionally biased region" description="Low complexity" evidence="1">
    <location>
        <begin position="527"/>
        <end position="550"/>
    </location>
</feature>
<organism evidence="2 3">
    <name type="scientific">Debaryomyces fabryi</name>
    <dbReference type="NCBI Taxonomy" id="58627"/>
    <lineage>
        <taxon>Eukaryota</taxon>
        <taxon>Fungi</taxon>
        <taxon>Dikarya</taxon>
        <taxon>Ascomycota</taxon>
        <taxon>Saccharomycotina</taxon>
        <taxon>Pichiomycetes</taxon>
        <taxon>Debaryomycetaceae</taxon>
        <taxon>Debaryomyces</taxon>
    </lineage>
</organism>
<feature type="compositionally biased region" description="Basic and acidic residues" evidence="1">
    <location>
        <begin position="1118"/>
        <end position="1141"/>
    </location>
</feature>
<feature type="compositionally biased region" description="Low complexity" evidence="1">
    <location>
        <begin position="225"/>
        <end position="275"/>
    </location>
</feature>
<evidence type="ECO:0000313" key="3">
    <source>
        <dbReference type="Proteomes" id="UP000054251"/>
    </source>
</evidence>
<evidence type="ECO:0000313" key="2">
    <source>
        <dbReference type="EMBL" id="KSA01460.1"/>
    </source>
</evidence>
<feature type="compositionally biased region" description="Low complexity" evidence="1">
    <location>
        <begin position="208"/>
        <end position="217"/>
    </location>
</feature>
<feature type="region of interest" description="Disordered" evidence="1">
    <location>
        <begin position="1798"/>
        <end position="1908"/>
    </location>
</feature>
<feature type="region of interest" description="Disordered" evidence="1">
    <location>
        <begin position="2221"/>
        <end position="2278"/>
    </location>
</feature>
<feature type="compositionally biased region" description="Low complexity" evidence="1">
    <location>
        <begin position="1512"/>
        <end position="1523"/>
    </location>
</feature>
<feature type="compositionally biased region" description="Basic and acidic residues" evidence="1">
    <location>
        <begin position="1407"/>
        <end position="1424"/>
    </location>
</feature>
<feature type="compositionally biased region" description="Low complexity" evidence="1">
    <location>
        <begin position="383"/>
        <end position="392"/>
    </location>
</feature>
<feature type="compositionally biased region" description="Basic and acidic residues" evidence="1">
    <location>
        <begin position="678"/>
        <end position="694"/>
    </location>
</feature>
<feature type="region of interest" description="Disordered" evidence="1">
    <location>
        <begin position="1174"/>
        <end position="1467"/>
    </location>
</feature>
<dbReference type="GeneID" id="26839763"/>
<feature type="compositionally biased region" description="Gly residues" evidence="1">
    <location>
        <begin position="1438"/>
        <end position="1448"/>
    </location>
</feature>